<sequence>MFVPELIVLNKPYGVICQFSPHEKYPTLKQYVPLPDVYPAGRLDTDSEGLLLLTANGSLQAKIAHPKYKLVKTYWAQVEGKPDAERLQQLTRGVDLGDFVTAPAQVSVVSSADSERLWPRVPPIRTRKTVTDFWLQIRISEGKNRQVRRMCARVGWPCLRLVRVGIGRLNVFSLELPLGHWQALNPRDL</sequence>
<evidence type="ECO:0000313" key="4">
    <source>
        <dbReference type="EMBL" id="PIT47325.1"/>
    </source>
</evidence>
<reference evidence="3 7" key="1">
    <citation type="journal article" date="2017" name="MBio">
        <title>Type VI secretion-mediated competition in the bee gut microbiome.</title>
        <authorList>
            <person name="Steele M.I."/>
            <person name="Kwong W.K."/>
            <person name="Powell J.E."/>
            <person name="Whiteley M."/>
            <person name="Moran N.A."/>
        </authorList>
    </citation>
    <scope>NUCLEOTIDE SEQUENCE [LARGE SCALE GENOMIC DNA]</scope>
    <source>
        <strain evidence="3 7">Ruf1-X</strain>
    </source>
</reference>
<dbReference type="GO" id="GO:0001522">
    <property type="term" value="P:pseudouridine synthesis"/>
    <property type="evidence" value="ECO:0007669"/>
    <property type="project" value="InterPro"/>
</dbReference>
<evidence type="ECO:0000256" key="1">
    <source>
        <dbReference type="ARBA" id="ARBA00023235"/>
    </source>
</evidence>
<dbReference type="Gene3D" id="3.30.70.1560">
    <property type="entry name" value="Alpha-L RNA-binding motif"/>
    <property type="match status" value="1"/>
</dbReference>
<comment type="caution">
    <text evidence="3">The sequence shown here is derived from an EMBL/GenBank/DDBJ whole genome shotgun (WGS) entry which is preliminary data.</text>
</comment>
<organism evidence="3 7">
    <name type="scientific">Snodgrassella alvi</name>
    <dbReference type="NCBI Taxonomy" id="1196083"/>
    <lineage>
        <taxon>Bacteria</taxon>
        <taxon>Pseudomonadati</taxon>
        <taxon>Pseudomonadota</taxon>
        <taxon>Betaproteobacteria</taxon>
        <taxon>Neisseriales</taxon>
        <taxon>Neisseriaceae</taxon>
        <taxon>Snodgrassella</taxon>
    </lineage>
</organism>
<feature type="domain" description="Pseudouridine synthase RsuA/RluA-like" evidence="2">
    <location>
        <begin position="6"/>
        <end position="152"/>
    </location>
</feature>
<dbReference type="InterPro" id="IPR050343">
    <property type="entry name" value="RsuA_PseudoU_synthase"/>
</dbReference>
<dbReference type="AlphaFoldDB" id="A0A2N9XDL1"/>
<dbReference type="Proteomes" id="UP000229970">
    <property type="component" value="Unassembled WGS sequence"/>
</dbReference>
<dbReference type="EMBL" id="MEIP01000018">
    <property type="protein sequence ID" value="PIT47325.1"/>
    <property type="molecule type" value="Genomic_DNA"/>
</dbReference>
<gene>
    <name evidence="6" type="ORF">BHC46_02255</name>
    <name evidence="5" type="ORF">BHC46_04030</name>
    <name evidence="4" type="ORF">BHC46_07655</name>
    <name evidence="3" type="ORF">BHC46_09360</name>
</gene>
<dbReference type="InterPro" id="IPR042092">
    <property type="entry name" value="PsdUridine_s_RsuA/RluB/E/F_cat"/>
</dbReference>
<evidence type="ECO:0000313" key="5">
    <source>
        <dbReference type="EMBL" id="PIT48396.1"/>
    </source>
</evidence>
<dbReference type="GO" id="GO:0140098">
    <property type="term" value="F:catalytic activity, acting on RNA"/>
    <property type="evidence" value="ECO:0007669"/>
    <property type="project" value="UniProtKB-ARBA"/>
</dbReference>
<dbReference type="PANTHER" id="PTHR47683">
    <property type="entry name" value="PSEUDOURIDINE SYNTHASE FAMILY PROTEIN-RELATED"/>
    <property type="match status" value="1"/>
</dbReference>
<dbReference type="EMBL" id="MEIP01000013">
    <property type="protein sequence ID" value="PIT48396.1"/>
    <property type="molecule type" value="Genomic_DNA"/>
</dbReference>
<dbReference type="InterPro" id="IPR000748">
    <property type="entry name" value="PsdUridine_synth_RsuA/RluB/E/F"/>
</dbReference>
<dbReference type="Pfam" id="PF00849">
    <property type="entry name" value="PseudoU_synth_2"/>
    <property type="match status" value="1"/>
</dbReference>
<dbReference type="EMBL" id="MEIP01000011">
    <property type="protein sequence ID" value="PIT49083.1"/>
    <property type="molecule type" value="Genomic_DNA"/>
</dbReference>
<keyword evidence="1" id="KW-0413">Isomerase</keyword>
<dbReference type="GO" id="GO:0003723">
    <property type="term" value="F:RNA binding"/>
    <property type="evidence" value="ECO:0007669"/>
    <property type="project" value="InterPro"/>
</dbReference>
<dbReference type="GO" id="GO:0006396">
    <property type="term" value="P:RNA processing"/>
    <property type="evidence" value="ECO:0007669"/>
    <property type="project" value="UniProtKB-ARBA"/>
</dbReference>
<protein>
    <submittedName>
        <fullName evidence="3">Pseudouridine synthase</fullName>
    </submittedName>
</protein>
<dbReference type="RefSeq" id="WP_037490820.1">
    <property type="nucleotide sequence ID" value="NZ_MEIP01000011.1"/>
</dbReference>
<dbReference type="Gene3D" id="3.30.70.580">
    <property type="entry name" value="Pseudouridine synthase I, catalytic domain, N-terminal subdomain"/>
    <property type="match status" value="1"/>
</dbReference>
<dbReference type="InterPro" id="IPR020094">
    <property type="entry name" value="TruA/RsuA/RluB/E/F_N"/>
</dbReference>
<name>A0A2N9XDL1_9NEIS</name>
<dbReference type="GO" id="GO:0009982">
    <property type="term" value="F:pseudouridine synthase activity"/>
    <property type="evidence" value="ECO:0007669"/>
    <property type="project" value="InterPro"/>
</dbReference>
<evidence type="ECO:0000313" key="6">
    <source>
        <dbReference type="EMBL" id="PIT49083.1"/>
    </source>
</evidence>
<proteinExistence type="predicted"/>
<evidence type="ECO:0000313" key="7">
    <source>
        <dbReference type="Proteomes" id="UP000229970"/>
    </source>
</evidence>
<dbReference type="InterPro" id="IPR006145">
    <property type="entry name" value="PsdUridine_synth_RsuA/RluA"/>
</dbReference>
<dbReference type="InterPro" id="IPR020103">
    <property type="entry name" value="PsdUridine_synth_cat_dom_sf"/>
</dbReference>
<dbReference type="EMBL" id="MEIP01000025">
    <property type="protein sequence ID" value="PIT45317.1"/>
    <property type="molecule type" value="Genomic_DNA"/>
</dbReference>
<evidence type="ECO:0000259" key="2">
    <source>
        <dbReference type="Pfam" id="PF00849"/>
    </source>
</evidence>
<dbReference type="SUPFAM" id="SSF55120">
    <property type="entry name" value="Pseudouridine synthase"/>
    <property type="match status" value="1"/>
</dbReference>
<dbReference type="PANTHER" id="PTHR47683:SF2">
    <property type="entry name" value="RNA-BINDING S4 DOMAIN-CONTAINING PROTEIN"/>
    <property type="match status" value="1"/>
</dbReference>
<accession>A0A2N9XDL1</accession>
<evidence type="ECO:0000313" key="3">
    <source>
        <dbReference type="EMBL" id="PIT45317.1"/>
    </source>
</evidence>
<dbReference type="NCBIfam" id="TIGR00093">
    <property type="entry name" value="pseudouridine synthase"/>
    <property type="match status" value="1"/>
</dbReference>